<dbReference type="GO" id="GO:0047480">
    <property type="term" value="F:UDP-N-acetylmuramoyl-tripeptide-D-alanyl-D-alanine ligase activity"/>
    <property type="evidence" value="ECO:0007669"/>
    <property type="project" value="UniProtKB-UniRule"/>
</dbReference>
<dbReference type="GO" id="GO:0008766">
    <property type="term" value="F:UDP-N-acetylmuramoylalanyl-D-glutamyl-2,6-diaminopimelate-D-alanyl-D-alanine ligase activity"/>
    <property type="evidence" value="ECO:0007669"/>
    <property type="project" value="RHEA"/>
</dbReference>
<evidence type="ECO:0000256" key="10">
    <source>
        <dbReference type="HAMAP-Rule" id="MF_02019"/>
    </source>
</evidence>
<dbReference type="OrthoDB" id="9801978at2"/>
<dbReference type="SUPFAM" id="SSF63418">
    <property type="entry name" value="MurE/MurF N-terminal domain"/>
    <property type="match status" value="1"/>
</dbReference>
<dbReference type="InterPro" id="IPR051046">
    <property type="entry name" value="MurCDEF_CellWall_CoF430Synth"/>
</dbReference>
<dbReference type="GO" id="GO:0071555">
    <property type="term" value="P:cell wall organization"/>
    <property type="evidence" value="ECO:0007669"/>
    <property type="project" value="UniProtKB-KW"/>
</dbReference>
<dbReference type="SUPFAM" id="SSF53623">
    <property type="entry name" value="MurD-like peptide ligases, catalytic domain"/>
    <property type="match status" value="1"/>
</dbReference>
<feature type="domain" description="Mur ligase central" evidence="14">
    <location>
        <begin position="109"/>
        <end position="293"/>
    </location>
</feature>
<dbReference type="InterPro" id="IPR035911">
    <property type="entry name" value="MurE/MurF_N"/>
</dbReference>
<comment type="similarity">
    <text evidence="10">Belongs to the MurCDEF family. MurF subfamily.</text>
</comment>
<reference evidence="15 16" key="1">
    <citation type="journal article" date="2015" name="Genome Announc.">
        <title>Expanding the biotechnology potential of lactobacilli through comparative genomics of 213 strains and associated genera.</title>
        <authorList>
            <person name="Sun Z."/>
            <person name="Harris H.M."/>
            <person name="McCann A."/>
            <person name="Guo C."/>
            <person name="Argimon S."/>
            <person name="Zhang W."/>
            <person name="Yang X."/>
            <person name="Jeffery I.B."/>
            <person name="Cooney J.C."/>
            <person name="Kagawa T.F."/>
            <person name="Liu W."/>
            <person name="Song Y."/>
            <person name="Salvetti E."/>
            <person name="Wrobel A."/>
            <person name="Rasinkangas P."/>
            <person name="Parkhill J."/>
            <person name="Rea M.C."/>
            <person name="O'Sullivan O."/>
            <person name="Ritari J."/>
            <person name="Douillard F.P."/>
            <person name="Paul Ross R."/>
            <person name="Yang R."/>
            <person name="Briner A.E."/>
            <person name="Felis G.E."/>
            <person name="de Vos W.M."/>
            <person name="Barrangou R."/>
            <person name="Klaenhammer T.R."/>
            <person name="Caufield P.W."/>
            <person name="Cui Y."/>
            <person name="Zhang H."/>
            <person name="O'Toole P.W."/>
        </authorList>
    </citation>
    <scope>NUCLEOTIDE SEQUENCE [LARGE SCALE GENOMIC DNA]</scope>
    <source>
        <strain evidence="15 16">DSM 15638</strain>
    </source>
</reference>
<dbReference type="GO" id="GO:0009252">
    <property type="term" value="P:peptidoglycan biosynthetic process"/>
    <property type="evidence" value="ECO:0007669"/>
    <property type="project" value="UniProtKB-UniRule"/>
</dbReference>
<comment type="function">
    <text evidence="10 11">Involved in cell wall formation. Catalyzes the final step in the synthesis of UDP-N-acetylmuramoyl-pentapeptide, the precursor of murein.</text>
</comment>
<evidence type="ECO:0000256" key="7">
    <source>
        <dbReference type="ARBA" id="ARBA00022984"/>
    </source>
</evidence>
<comment type="catalytic activity">
    <reaction evidence="11">
        <text>D-alanyl-D-alanine + UDP-N-acetyl-alpha-D-muramoyl-L-alanyl-gamma-D-glutamyl-meso-2,6-diaminopimelate + ATP = UDP-N-acetyl-alpha-D-muramoyl-L-alanyl-gamma-D-glutamyl-meso-2,6-diaminopimeloyl-D-alanyl-D-alanine + ADP + phosphate + H(+)</text>
        <dbReference type="Rhea" id="RHEA:28374"/>
        <dbReference type="ChEBI" id="CHEBI:15378"/>
        <dbReference type="ChEBI" id="CHEBI:30616"/>
        <dbReference type="ChEBI" id="CHEBI:43474"/>
        <dbReference type="ChEBI" id="CHEBI:57822"/>
        <dbReference type="ChEBI" id="CHEBI:61386"/>
        <dbReference type="ChEBI" id="CHEBI:83905"/>
        <dbReference type="ChEBI" id="CHEBI:456216"/>
        <dbReference type="EC" id="6.3.2.10"/>
    </reaction>
</comment>
<dbReference type="InterPro" id="IPR005863">
    <property type="entry name" value="UDP-N-AcMur_synth"/>
</dbReference>
<comment type="subcellular location">
    <subcellularLocation>
        <location evidence="10 11">Cytoplasm</location>
    </subcellularLocation>
</comment>
<comment type="pathway">
    <text evidence="10 11">Cell wall biogenesis; peptidoglycan biosynthesis.</text>
</comment>
<dbReference type="InterPro" id="IPR000713">
    <property type="entry name" value="Mur_ligase_N"/>
</dbReference>
<organism evidence="15 16">
    <name type="scientific">Dellaglioa algida DSM 15638</name>
    <dbReference type="NCBI Taxonomy" id="1423719"/>
    <lineage>
        <taxon>Bacteria</taxon>
        <taxon>Bacillati</taxon>
        <taxon>Bacillota</taxon>
        <taxon>Bacilli</taxon>
        <taxon>Lactobacillales</taxon>
        <taxon>Lactobacillaceae</taxon>
        <taxon>Dellaglioa</taxon>
    </lineage>
</organism>
<keyword evidence="9 10" id="KW-0961">Cell wall biogenesis/degradation</keyword>
<comment type="caution">
    <text evidence="15">The sequence shown here is derived from an EMBL/GenBank/DDBJ whole genome shotgun (WGS) entry which is preliminary data.</text>
</comment>
<evidence type="ECO:0000313" key="16">
    <source>
        <dbReference type="Proteomes" id="UP000051450"/>
    </source>
</evidence>
<dbReference type="RefSeq" id="WP_057974347.1">
    <property type="nucleotide sequence ID" value="NZ_AZDI01000006.1"/>
</dbReference>
<keyword evidence="6 10" id="KW-0133">Cell shape</keyword>
<evidence type="ECO:0000256" key="4">
    <source>
        <dbReference type="ARBA" id="ARBA00022741"/>
    </source>
</evidence>
<accession>A0A0R1HR05</accession>
<dbReference type="Pfam" id="PF01225">
    <property type="entry name" value="Mur_ligase"/>
    <property type="match status" value="1"/>
</dbReference>
<dbReference type="NCBIfam" id="TIGR01143">
    <property type="entry name" value="murF"/>
    <property type="match status" value="1"/>
</dbReference>
<dbReference type="InterPro" id="IPR036615">
    <property type="entry name" value="Mur_ligase_C_dom_sf"/>
</dbReference>
<dbReference type="Proteomes" id="UP000051450">
    <property type="component" value="Unassembled WGS sequence"/>
</dbReference>
<dbReference type="UniPathway" id="UPA00219"/>
<name>A0A0R1HR05_9LACO</name>
<dbReference type="PATRIC" id="fig|1423719.4.peg.1314"/>
<dbReference type="Gene3D" id="3.40.1390.10">
    <property type="entry name" value="MurE/MurF, N-terminal domain"/>
    <property type="match status" value="1"/>
</dbReference>
<dbReference type="GO" id="GO:0005524">
    <property type="term" value="F:ATP binding"/>
    <property type="evidence" value="ECO:0007669"/>
    <property type="project" value="UniProtKB-UniRule"/>
</dbReference>
<keyword evidence="3 10" id="KW-0132">Cell division</keyword>
<dbReference type="Gene3D" id="3.40.1190.10">
    <property type="entry name" value="Mur-like, catalytic domain"/>
    <property type="match status" value="1"/>
</dbReference>
<dbReference type="GO" id="GO:0005737">
    <property type="term" value="C:cytoplasm"/>
    <property type="evidence" value="ECO:0007669"/>
    <property type="project" value="UniProtKB-SubCell"/>
</dbReference>
<sequence>MKMQLTEVAGAVGAKNEISDEPVDISSVSFDSRQLTTGSLFVPIVAENDGHDYIQSAIDNGATATLWDVNHQETMPMKIPVILVDDTLKAYQDLAKYYLNKINPKVVAVTGSNGKTTTKDMITEILSQQYNVCKTEANFNNHLGVPMTLLSIEPNTEIVVVEMGMDHPGELDFLSRIAQPDVAVITMIGEAHIEFFGTRDKIADAKMEIVNGLKEDGLLVYNADEPLLRERVATIKQRSFGFGHGESSDLSVSNVVGNQVMTSFKVREMPDVNFTIPMIGTYNVDNAMAAISVGRHYRVSPDNIVKALSDFDLTKNRTEWLKGHLGEAILSDVYNSNPTAAKAVIKAFSNSDVEGNRIVVLGDMLELGDQSSDMHLSLADSFDNQKIQSVYLYGDQIDSLATSLKSKYDDKHIHYYRLDQKEAMTQDLLEARTKNDAILIKGSHGVHLETVLSDLQSH</sequence>
<dbReference type="PANTHER" id="PTHR43024">
    <property type="entry name" value="UDP-N-ACETYLMURAMOYL-TRIPEPTIDE--D-ALANYL-D-ALANINE LIGASE"/>
    <property type="match status" value="1"/>
</dbReference>
<dbReference type="InterPro" id="IPR013221">
    <property type="entry name" value="Mur_ligase_cen"/>
</dbReference>
<dbReference type="AlphaFoldDB" id="A0A0R1HR05"/>
<dbReference type="SUPFAM" id="SSF53244">
    <property type="entry name" value="MurD-like peptide ligases, peptide-binding domain"/>
    <property type="match status" value="1"/>
</dbReference>
<evidence type="ECO:0000256" key="5">
    <source>
        <dbReference type="ARBA" id="ARBA00022840"/>
    </source>
</evidence>
<evidence type="ECO:0000256" key="2">
    <source>
        <dbReference type="ARBA" id="ARBA00022598"/>
    </source>
</evidence>
<keyword evidence="1 10" id="KW-0963">Cytoplasm</keyword>
<feature type="domain" description="Mur ligase N-terminal catalytic" evidence="12">
    <location>
        <begin position="25"/>
        <end position="97"/>
    </location>
</feature>
<feature type="domain" description="Mur ligase C-terminal" evidence="13">
    <location>
        <begin position="317"/>
        <end position="443"/>
    </location>
</feature>
<evidence type="ECO:0000256" key="9">
    <source>
        <dbReference type="ARBA" id="ARBA00023316"/>
    </source>
</evidence>
<dbReference type="STRING" id="1423719.FC66_GL001293"/>
<dbReference type="Pfam" id="PF02875">
    <property type="entry name" value="Mur_ligase_C"/>
    <property type="match status" value="1"/>
</dbReference>
<keyword evidence="16" id="KW-1185">Reference proteome</keyword>
<protein>
    <recommendedName>
        <fullName evidence="10 11">UDP-N-acetylmuramoyl-tripeptide--D-alanyl-D-alanine ligase</fullName>
        <ecNumber evidence="10 11">6.3.2.10</ecNumber>
    </recommendedName>
    <alternativeName>
        <fullName evidence="10">D-alanyl-D-alanine-adding enzyme</fullName>
    </alternativeName>
</protein>
<keyword evidence="8 10" id="KW-0131">Cell cycle</keyword>
<dbReference type="EMBL" id="AZDI01000006">
    <property type="protein sequence ID" value="KRK45642.1"/>
    <property type="molecule type" value="Genomic_DNA"/>
</dbReference>
<evidence type="ECO:0000313" key="15">
    <source>
        <dbReference type="EMBL" id="KRK45642.1"/>
    </source>
</evidence>
<dbReference type="HAMAP" id="MF_02019">
    <property type="entry name" value="MurF"/>
    <property type="match status" value="1"/>
</dbReference>
<evidence type="ECO:0000256" key="8">
    <source>
        <dbReference type="ARBA" id="ARBA00023306"/>
    </source>
</evidence>
<dbReference type="GO" id="GO:0051301">
    <property type="term" value="P:cell division"/>
    <property type="evidence" value="ECO:0007669"/>
    <property type="project" value="UniProtKB-KW"/>
</dbReference>
<evidence type="ECO:0000256" key="11">
    <source>
        <dbReference type="RuleBase" id="RU004136"/>
    </source>
</evidence>
<dbReference type="Gene3D" id="3.90.190.20">
    <property type="entry name" value="Mur ligase, C-terminal domain"/>
    <property type="match status" value="1"/>
</dbReference>
<keyword evidence="5 10" id="KW-0067">ATP-binding</keyword>
<keyword evidence="2 10" id="KW-0436">Ligase</keyword>
<dbReference type="EC" id="6.3.2.10" evidence="10 11"/>
<evidence type="ECO:0000256" key="1">
    <source>
        <dbReference type="ARBA" id="ARBA00022490"/>
    </source>
</evidence>
<keyword evidence="7 10" id="KW-0573">Peptidoglycan synthesis</keyword>
<feature type="binding site" evidence="10">
    <location>
        <begin position="111"/>
        <end position="117"/>
    </location>
    <ligand>
        <name>ATP</name>
        <dbReference type="ChEBI" id="CHEBI:30616"/>
    </ligand>
</feature>
<comment type="catalytic activity">
    <reaction evidence="10">
        <text>UDP-N-acetyl-alpha-D-muramoyl-L-alanyl-gamma-D-glutamyl-L-lysine + D-alanyl-D-alanine + ATP = UDP-N-acetyl-alpha-D-muramoyl-L-alanyl-gamma-D-glutamyl-L-lysyl-D-alanyl-D-alanine + ADP + phosphate + H(+)</text>
        <dbReference type="Rhea" id="RHEA:16085"/>
        <dbReference type="ChEBI" id="CHEBI:15378"/>
        <dbReference type="ChEBI" id="CHEBI:30616"/>
        <dbReference type="ChEBI" id="CHEBI:43474"/>
        <dbReference type="ChEBI" id="CHEBI:57822"/>
        <dbReference type="ChEBI" id="CHEBI:70758"/>
        <dbReference type="ChEBI" id="CHEBI:83903"/>
        <dbReference type="ChEBI" id="CHEBI:456216"/>
        <dbReference type="EC" id="6.3.2.10"/>
    </reaction>
</comment>
<keyword evidence="4 10" id="KW-0547">Nucleotide-binding</keyword>
<dbReference type="PANTHER" id="PTHR43024:SF1">
    <property type="entry name" value="UDP-N-ACETYLMURAMOYL-TRIPEPTIDE--D-ALANYL-D-ALANINE LIGASE"/>
    <property type="match status" value="1"/>
</dbReference>
<proteinExistence type="inferred from homology"/>
<dbReference type="GO" id="GO:0008360">
    <property type="term" value="P:regulation of cell shape"/>
    <property type="evidence" value="ECO:0007669"/>
    <property type="project" value="UniProtKB-KW"/>
</dbReference>
<dbReference type="Pfam" id="PF08245">
    <property type="entry name" value="Mur_ligase_M"/>
    <property type="match status" value="1"/>
</dbReference>
<evidence type="ECO:0000259" key="13">
    <source>
        <dbReference type="Pfam" id="PF02875"/>
    </source>
</evidence>
<dbReference type="InterPro" id="IPR004101">
    <property type="entry name" value="Mur_ligase_C"/>
</dbReference>
<gene>
    <name evidence="10" type="primary">murF</name>
    <name evidence="15" type="ORF">FC66_GL001293</name>
</gene>
<evidence type="ECO:0000256" key="6">
    <source>
        <dbReference type="ARBA" id="ARBA00022960"/>
    </source>
</evidence>
<dbReference type="InterPro" id="IPR036565">
    <property type="entry name" value="Mur-like_cat_sf"/>
</dbReference>
<evidence type="ECO:0000256" key="3">
    <source>
        <dbReference type="ARBA" id="ARBA00022618"/>
    </source>
</evidence>
<evidence type="ECO:0000259" key="12">
    <source>
        <dbReference type="Pfam" id="PF01225"/>
    </source>
</evidence>
<evidence type="ECO:0000259" key="14">
    <source>
        <dbReference type="Pfam" id="PF08245"/>
    </source>
</evidence>